<dbReference type="PANTHER" id="PTHR43584:SF5">
    <property type="entry name" value="PROTEIN LICC"/>
    <property type="match status" value="1"/>
</dbReference>
<sequence>MLPPKRNFARIADVIARRAESASIGLGEGRDMAGLSPRQFELLEEKYEKGLATEEDLAALEPYRARRAVLFASGFGSRMLPITINTPKPLVRVKGRRIIESLLDALAAIDVEEIYIVVGYLADEFELLRKDYPNITLIRNDLYDTTNNISSAVCASGHFRNAYAFESDLMLSKPGLLKKYNYESWYLGVPVESTEDWCLDTEDGYVVDLHKGGRDCHHMYGVSYWTAEAGERLAEDLPREFSRDENRQRFWDDVPCVICRDRYRVRVRECAFGDIDEIDSFAELQQIDPAYRI</sequence>
<dbReference type="InterPro" id="IPR050065">
    <property type="entry name" value="GlmU-like"/>
</dbReference>
<reference evidence="4 5" key="2">
    <citation type="journal article" date="2015" name="Genome Announc.">
        <title>Complete Genome Sequence of Coriobacteriaceae Strain 68-1-3, a Novel Mucus-Degrading Isolate from the Swine Intestinal Tract.</title>
        <authorList>
            <person name="Looft T."/>
            <person name="Bayles D.O."/>
            <person name="Alt D.P."/>
            <person name="Stanton T.B."/>
        </authorList>
    </citation>
    <scope>NUCLEOTIDE SEQUENCE [LARGE SCALE GENOMIC DNA]</scope>
    <source>
        <strain evidence="4 5">68-1-3</strain>
    </source>
</reference>
<dbReference type="AlphaFoldDB" id="A0A0A8B469"/>
<dbReference type="GO" id="GO:0016779">
    <property type="term" value="F:nucleotidyltransferase activity"/>
    <property type="evidence" value="ECO:0007669"/>
    <property type="project" value="UniProtKB-KW"/>
</dbReference>
<dbReference type="InterPro" id="IPR025877">
    <property type="entry name" value="MobA-like_NTP_Trfase"/>
</dbReference>
<evidence type="ECO:0000313" key="4">
    <source>
        <dbReference type="EMBL" id="AJC12200.1"/>
    </source>
</evidence>
<evidence type="ECO:0000256" key="2">
    <source>
        <dbReference type="ARBA" id="ARBA00022695"/>
    </source>
</evidence>
<gene>
    <name evidence="4" type="ORF">JI75_05500</name>
</gene>
<reference evidence="5" key="1">
    <citation type="submission" date="2014-08" db="EMBL/GenBank/DDBJ databases">
        <title>Coriobacteriaceae sp. complete genome.</title>
        <authorList>
            <person name="Looft T."/>
            <person name="Bayles D.O."/>
            <person name="Stanton T.B."/>
        </authorList>
    </citation>
    <scope>NUCLEOTIDE SEQUENCE [LARGE SCALE GENOMIC DNA]</scope>
    <source>
        <strain evidence="5">68-1-3</strain>
    </source>
</reference>
<dbReference type="Proteomes" id="UP000031121">
    <property type="component" value="Chromosome"/>
</dbReference>
<dbReference type="Gene3D" id="3.90.550.10">
    <property type="entry name" value="Spore Coat Polysaccharide Biosynthesis Protein SpsA, Chain A"/>
    <property type="match status" value="1"/>
</dbReference>
<feature type="domain" description="MobA-like NTP transferase" evidence="3">
    <location>
        <begin position="68"/>
        <end position="159"/>
    </location>
</feature>
<dbReference type="Pfam" id="PF12804">
    <property type="entry name" value="NTP_transf_3"/>
    <property type="match status" value="1"/>
</dbReference>
<keyword evidence="2" id="KW-0548">Nucleotidyltransferase</keyword>
<dbReference type="EMBL" id="CP009302">
    <property type="protein sequence ID" value="AJC12200.1"/>
    <property type="molecule type" value="Genomic_DNA"/>
</dbReference>
<organism evidence="4 5">
    <name type="scientific">Berryella intestinalis</name>
    <dbReference type="NCBI Taxonomy" id="1531429"/>
    <lineage>
        <taxon>Bacteria</taxon>
        <taxon>Bacillati</taxon>
        <taxon>Actinomycetota</taxon>
        <taxon>Coriobacteriia</taxon>
        <taxon>Eggerthellales</taxon>
        <taxon>Eggerthellaceae</taxon>
        <taxon>Berryella</taxon>
    </lineage>
</organism>
<protein>
    <recommendedName>
        <fullName evidence="3">MobA-like NTP transferase domain-containing protein</fullName>
    </recommendedName>
</protein>
<name>A0A0A8B469_9ACTN</name>
<keyword evidence="1" id="KW-0808">Transferase</keyword>
<accession>A0A0A8B469</accession>
<dbReference type="STRING" id="1531429.JI75_05500"/>
<keyword evidence="5" id="KW-1185">Reference proteome</keyword>
<dbReference type="PANTHER" id="PTHR43584">
    <property type="entry name" value="NUCLEOTIDYL TRANSFERASE"/>
    <property type="match status" value="1"/>
</dbReference>
<dbReference type="KEGG" id="cbac:JI75_05500"/>
<dbReference type="SUPFAM" id="SSF53448">
    <property type="entry name" value="Nucleotide-diphospho-sugar transferases"/>
    <property type="match status" value="1"/>
</dbReference>
<evidence type="ECO:0000256" key="1">
    <source>
        <dbReference type="ARBA" id="ARBA00022679"/>
    </source>
</evidence>
<proteinExistence type="predicted"/>
<evidence type="ECO:0000313" key="5">
    <source>
        <dbReference type="Proteomes" id="UP000031121"/>
    </source>
</evidence>
<dbReference type="HOGENOM" id="CLU_029499_5_2_11"/>
<dbReference type="InterPro" id="IPR029044">
    <property type="entry name" value="Nucleotide-diphossugar_trans"/>
</dbReference>
<evidence type="ECO:0000259" key="3">
    <source>
        <dbReference type="Pfam" id="PF12804"/>
    </source>
</evidence>